<dbReference type="AlphaFoldDB" id="A0AAV4H0T9"/>
<dbReference type="InterPro" id="IPR009731">
    <property type="entry name" value="P-like"/>
</dbReference>
<dbReference type="Pfam" id="PF06992">
    <property type="entry name" value="Phage_lambda_P"/>
    <property type="match status" value="1"/>
</dbReference>
<keyword evidence="3" id="KW-1185">Reference proteome</keyword>
<evidence type="ECO:0000256" key="1">
    <source>
        <dbReference type="SAM" id="MobiDB-lite"/>
    </source>
</evidence>
<sequence length="256" mass="29075">MSFTSGGVSRVKEAGKVIDQQLKSSLTRAGQTRTESTSTKTESSVRPGREHEYAINTLFTLLEDAFPLKFRRAFPSAEDQARAKSVWLQSLKEFSPRRILRAAKKAIDNTRFFPDLADIRELCKLRFDEYGLKEPLQAYYEACNASSQSRDYGWSHLAVYLAARETGWFMIRGEPQQTTFPVFERNYEILCNRVLDGEDLEADITRALENTQSRSSADRVEEAARKQQQALMKEQGIDPKGGRAAFLSIKDKLSRG</sequence>
<protein>
    <submittedName>
        <fullName evidence="2">Uncharacterized protein</fullName>
    </submittedName>
</protein>
<accession>A0AAV4H0T9</accession>
<dbReference type="GO" id="GO:0006270">
    <property type="term" value="P:DNA replication initiation"/>
    <property type="evidence" value="ECO:0007669"/>
    <property type="project" value="InterPro"/>
</dbReference>
<reference evidence="2 3" key="1">
    <citation type="journal article" date="2021" name="Elife">
        <title>Chloroplast acquisition without the gene transfer in kleptoplastic sea slugs, Plakobranchus ocellatus.</title>
        <authorList>
            <person name="Maeda T."/>
            <person name="Takahashi S."/>
            <person name="Yoshida T."/>
            <person name="Shimamura S."/>
            <person name="Takaki Y."/>
            <person name="Nagai Y."/>
            <person name="Toyoda A."/>
            <person name="Suzuki Y."/>
            <person name="Arimoto A."/>
            <person name="Ishii H."/>
            <person name="Satoh N."/>
            <person name="Nishiyama T."/>
            <person name="Hasebe M."/>
            <person name="Maruyama T."/>
            <person name="Minagawa J."/>
            <person name="Obokata J."/>
            <person name="Shigenobu S."/>
        </authorList>
    </citation>
    <scope>NUCLEOTIDE SEQUENCE [LARGE SCALE GENOMIC DNA]</scope>
</reference>
<name>A0AAV4H0T9_9GAST</name>
<evidence type="ECO:0000313" key="3">
    <source>
        <dbReference type="Proteomes" id="UP000762676"/>
    </source>
</evidence>
<evidence type="ECO:0000313" key="2">
    <source>
        <dbReference type="EMBL" id="GFR91642.1"/>
    </source>
</evidence>
<dbReference type="Proteomes" id="UP000762676">
    <property type="component" value="Unassembled WGS sequence"/>
</dbReference>
<feature type="compositionally biased region" description="Polar residues" evidence="1">
    <location>
        <begin position="22"/>
        <end position="33"/>
    </location>
</feature>
<gene>
    <name evidence="2" type="ORF">ElyMa_002597600</name>
</gene>
<organism evidence="2 3">
    <name type="scientific">Elysia marginata</name>
    <dbReference type="NCBI Taxonomy" id="1093978"/>
    <lineage>
        <taxon>Eukaryota</taxon>
        <taxon>Metazoa</taxon>
        <taxon>Spiralia</taxon>
        <taxon>Lophotrochozoa</taxon>
        <taxon>Mollusca</taxon>
        <taxon>Gastropoda</taxon>
        <taxon>Heterobranchia</taxon>
        <taxon>Euthyneura</taxon>
        <taxon>Panpulmonata</taxon>
        <taxon>Sacoglossa</taxon>
        <taxon>Placobranchoidea</taxon>
        <taxon>Plakobranchidae</taxon>
        <taxon>Elysia</taxon>
    </lineage>
</organism>
<comment type="caution">
    <text evidence="2">The sequence shown here is derived from an EMBL/GenBank/DDBJ whole genome shotgun (WGS) entry which is preliminary data.</text>
</comment>
<feature type="region of interest" description="Disordered" evidence="1">
    <location>
        <begin position="22"/>
        <end position="47"/>
    </location>
</feature>
<feature type="compositionally biased region" description="Low complexity" evidence="1">
    <location>
        <begin position="34"/>
        <end position="44"/>
    </location>
</feature>
<proteinExistence type="predicted"/>
<feature type="compositionally biased region" description="Basic and acidic residues" evidence="1">
    <location>
        <begin position="216"/>
        <end position="225"/>
    </location>
</feature>
<dbReference type="EMBL" id="BMAT01005358">
    <property type="protein sequence ID" value="GFR91642.1"/>
    <property type="molecule type" value="Genomic_DNA"/>
</dbReference>
<feature type="region of interest" description="Disordered" evidence="1">
    <location>
        <begin position="211"/>
        <end position="235"/>
    </location>
</feature>